<reference evidence="1 2" key="1">
    <citation type="submission" date="2018-05" db="EMBL/GenBank/DDBJ databases">
        <title>Complete Genome Sequences of Extremely Thermoacidophilic, Metal-Mobilizing Type-Strain Members of the Archaeal Family Sulfolobaceae: Acidianus brierleyi DSM-1651T, Acidianus sulfidivorans DSM-18786T, Metallosphaera hakonensis DSM-7519T, and Metallosphaera prunae DSM-10039T.</title>
        <authorList>
            <person name="Counts J.A."/>
            <person name="Kelly R.M."/>
        </authorList>
    </citation>
    <scope>NUCLEOTIDE SEQUENCE [LARGE SCALE GENOMIC DNA]</scope>
    <source>
        <strain evidence="1 2">DSM 1651</strain>
    </source>
</reference>
<dbReference type="OrthoDB" id="26221at2157"/>
<dbReference type="PANTHER" id="PTHR10443:SF12">
    <property type="entry name" value="DIPEPTIDASE"/>
    <property type="match status" value="1"/>
</dbReference>
<dbReference type="Gene3D" id="3.20.20.140">
    <property type="entry name" value="Metal-dependent hydrolases"/>
    <property type="match status" value="1"/>
</dbReference>
<dbReference type="GO" id="GO:0070573">
    <property type="term" value="F:metallodipeptidase activity"/>
    <property type="evidence" value="ECO:0007669"/>
    <property type="project" value="InterPro"/>
</dbReference>
<proteinExistence type="predicted"/>
<dbReference type="PROSITE" id="PS51365">
    <property type="entry name" value="RENAL_DIPEPTIDASE_2"/>
    <property type="match status" value="1"/>
</dbReference>
<gene>
    <name evidence="1" type="ORF">DFR85_02670</name>
</gene>
<dbReference type="InterPro" id="IPR008257">
    <property type="entry name" value="Pept_M19"/>
</dbReference>
<accession>A0A2U9ICD5</accession>
<dbReference type="Pfam" id="PF01244">
    <property type="entry name" value="Peptidase_M19"/>
    <property type="match status" value="1"/>
</dbReference>
<sequence>MNLIDLHEDFAYSSMYSDVIEDTEQSNIKILKNFDNVIIFSAIFPHINVWNNRSEKLTLLYGNKTKATAPLFDVLKEQVKFYLYLESKGLVNIVRDKINSGINFLLSLEGTDVLTDPYDLYLLKELNVLSVGITWNYDTKFGSSCMSKKDYGLTEDGEELIRIANKIGIIIDLAHSSKRTLMDAATVSNKPLIVSHANAMRLKKHPRNLDDEEIEAIVKTDGVIGITAIVETLPEDSIKGIIDNINYIGESYGWRYVALGTDFLGIEKVPKGFENIIKVGDLNMDHKEIFWENAMRVIKTNLNV</sequence>
<name>A0A2U9ICD5_9CREN</name>
<dbReference type="GeneID" id="36831024"/>
<dbReference type="SUPFAM" id="SSF51556">
    <property type="entry name" value="Metallo-dependent hydrolases"/>
    <property type="match status" value="1"/>
</dbReference>
<dbReference type="PANTHER" id="PTHR10443">
    <property type="entry name" value="MICROSOMAL DIPEPTIDASE"/>
    <property type="match status" value="1"/>
</dbReference>
<evidence type="ECO:0000313" key="1">
    <source>
        <dbReference type="EMBL" id="AWR93681.1"/>
    </source>
</evidence>
<organism evidence="1 2">
    <name type="scientific">Acidianus brierleyi</name>
    <dbReference type="NCBI Taxonomy" id="41673"/>
    <lineage>
        <taxon>Archaea</taxon>
        <taxon>Thermoproteota</taxon>
        <taxon>Thermoprotei</taxon>
        <taxon>Sulfolobales</taxon>
        <taxon>Sulfolobaceae</taxon>
        <taxon>Acidianus</taxon>
    </lineage>
</organism>
<dbReference type="Proteomes" id="UP000248044">
    <property type="component" value="Chromosome"/>
</dbReference>
<evidence type="ECO:0000313" key="2">
    <source>
        <dbReference type="Proteomes" id="UP000248044"/>
    </source>
</evidence>
<dbReference type="KEGG" id="abri:DFR85_02670"/>
<protein>
    <submittedName>
        <fullName evidence="1">Peptidase</fullName>
    </submittedName>
</protein>
<dbReference type="RefSeq" id="WP_110269565.1">
    <property type="nucleotide sequence ID" value="NZ_CP029289.2"/>
</dbReference>
<keyword evidence="2" id="KW-1185">Reference proteome</keyword>
<dbReference type="EMBL" id="CP029289">
    <property type="protein sequence ID" value="AWR93681.1"/>
    <property type="molecule type" value="Genomic_DNA"/>
</dbReference>
<dbReference type="GO" id="GO:0006508">
    <property type="term" value="P:proteolysis"/>
    <property type="evidence" value="ECO:0007669"/>
    <property type="project" value="InterPro"/>
</dbReference>
<dbReference type="InterPro" id="IPR032466">
    <property type="entry name" value="Metal_Hydrolase"/>
</dbReference>
<dbReference type="AlphaFoldDB" id="A0A2U9ICD5"/>